<dbReference type="InterPro" id="IPR036282">
    <property type="entry name" value="Glutathione-S-Trfase_C_sf"/>
</dbReference>
<dbReference type="Gene3D" id="1.20.1050.10">
    <property type="match status" value="1"/>
</dbReference>
<dbReference type="Pfam" id="PF25907">
    <property type="entry name" value="DUF7962"/>
    <property type="match status" value="1"/>
</dbReference>
<reference evidence="3" key="1">
    <citation type="journal article" date="2011" name="Proc. Natl. Acad. Sci. U.S.A.">
        <title>Obligate biotrophy features unraveled by the genomic analysis of rust fungi.</title>
        <authorList>
            <person name="Duplessis S."/>
            <person name="Cuomo C.A."/>
            <person name="Lin Y.-C."/>
            <person name="Aerts A."/>
            <person name="Tisserant E."/>
            <person name="Veneault-Fourrey C."/>
            <person name="Joly D.L."/>
            <person name="Hacquard S."/>
            <person name="Amselem J."/>
            <person name="Cantarel B.L."/>
            <person name="Chiu R."/>
            <person name="Coutinho P.M."/>
            <person name="Feau N."/>
            <person name="Field M."/>
            <person name="Frey P."/>
            <person name="Gelhaye E."/>
            <person name="Goldberg J."/>
            <person name="Grabherr M.G."/>
            <person name="Kodira C.D."/>
            <person name="Kohler A."/>
            <person name="Kuees U."/>
            <person name="Lindquist E.A."/>
            <person name="Lucas S.M."/>
            <person name="Mago R."/>
            <person name="Mauceli E."/>
            <person name="Morin E."/>
            <person name="Murat C."/>
            <person name="Pangilinan J.L."/>
            <person name="Park R."/>
            <person name="Pearson M."/>
            <person name="Quesneville H."/>
            <person name="Rouhier N."/>
            <person name="Sakthikumar S."/>
            <person name="Salamov A.A."/>
            <person name="Schmutz J."/>
            <person name="Selles B."/>
            <person name="Shapiro H."/>
            <person name="Tanguay P."/>
            <person name="Tuskan G.A."/>
            <person name="Henrissat B."/>
            <person name="Van de Peer Y."/>
            <person name="Rouze P."/>
            <person name="Ellis J.G."/>
            <person name="Dodds P.N."/>
            <person name="Schein J.E."/>
            <person name="Zhong S."/>
            <person name="Hamelin R.C."/>
            <person name="Grigoriev I.V."/>
            <person name="Szabo L.J."/>
            <person name="Martin F."/>
        </authorList>
    </citation>
    <scope>NUCLEOTIDE SEQUENCE [LARGE SCALE GENOMIC DNA]</scope>
    <source>
        <strain evidence="3">98AG31 / pathotype 3-4-7</strain>
    </source>
</reference>
<dbReference type="GeneID" id="18934913"/>
<sequence>MVHVYGFVIVSITVPFSIDMTGVRSPKRSGYFWRKIPYYMVPVSRIPPRPELQLIGIDYRKIPVLAINDTVYCDTFMIAQALEECHPVSQSHPSLYPKNLSTGRAENAGLQKLLVQFWTDRSMFSVAAGLLPWKLFPKEFIKDRSSFRATEIDPNKMEQLKPFTLSQFQLHLELLEQQLNGNETEYLLNTAHPGYIDVSAFFLLHWLGEVGMKEKIFGENEFPSVQKWMMRVEKYHESQQRSSPCTKITGQRANELIGTPPLQSLSSSSDARLFGLGTDVAVVPEDSGKIPTYGKLVGIDRQRILLDVQRRDGSGRSCRVCFPRLGFLILPHDSKRTVGFGKL</sequence>
<keyword evidence="3" id="KW-1185">Reference proteome</keyword>
<evidence type="ECO:0000313" key="2">
    <source>
        <dbReference type="EMBL" id="EGG04834.1"/>
    </source>
</evidence>
<dbReference type="HOGENOM" id="CLU_039745_1_0_1"/>
<dbReference type="OrthoDB" id="202840at2759"/>
<name>F4RS59_MELLP</name>
<dbReference type="Proteomes" id="UP000001072">
    <property type="component" value="Unassembled WGS sequence"/>
</dbReference>
<dbReference type="InterPro" id="IPR004045">
    <property type="entry name" value="Glutathione_S-Trfase_N"/>
</dbReference>
<accession>F4RS59</accession>
<organism evidence="3">
    <name type="scientific">Melampsora larici-populina (strain 98AG31 / pathotype 3-4-7)</name>
    <name type="common">Poplar leaf rust fungus</name>
    <dbReference type="NCBI Taxonomy" id="747676"/>
    <lineage>
        <taxon>Eukaryota</taxon>
        <taxon>Fungi</taxon>
        <taxon>Dikarya</taxon>
        <taxon>Basidiomycota</taxon>
        <taxon>Pucciniomycotina</taxon>
        <taxon>Pucciniomycetes</taxon>
        <taxon>Pucciniales</taxon>
        <taxon>Melampsoraceae</taxon>
        <taxon>Melampsora</taxon>
    </lineage>
</organism>
<evidence type="ECO:0000259" key="1">
    <source>
        <dbReference type="PROSITE" id="PS50405"/>
    </source>
</evidence>
<dbReference type="Gene3D" id="3.40.30.110">
    <property type="match status" value="2"/>
</dbReference>
<dbReference type="SUPFAM" id="SSF47616">
    <property type="entry name" value="GST C-terminal domain-like"/>
    <property type="match status" value="1"/>
</dbReference>
<dbReference type="EMBL" id="GL883116">
    <property type="protein sequence ID" value="EGG04834.1"/>
    <property type="molecule type" value="Genomic_DNA"/>
</dbReference>
<protein>
    <recommendedName>
        <fullName evidence="1">GST C-terminal domain-containing protein</fullName>
    </recommendedName>
</protein>
<dbReference type="KEGG" id="mlr:MELLADRAFT_88550"/>
<proteinExistence type="predicted"/>
<dbReference type="InParanoid" id="F4RS59"/>
<dbReference type="PROSITE" id="PS50405">
    <property type="entry name" value="GST_CTER"/>
    <property type="match status" value="1"/>
</dbReference>
<dbReference type="eggNOG" id="ENOG502S039">
    <property type="taxonomic scope" value="Eukaryota"/>
</dbReference>
<dbReference type="InterPro" id="IPR036249">
    <property type="entry name" value="Thioredoxin-like_sf"/>
</dbReference>
<dbReference type="Pfam" id="PF13417">
    <property type="entry name" value="GST_N_3"/>
    <property type="match status" value="1"/>
</dbReference>
<dbReference type="STRING" id="747676.F4RS59"/>
<dbReference type="InterPro" id="IPR058268">
    <property type="entry name" value="DUF7962"/>
</dbReference>
<dbReference type="InterPro" id="IPR010987">
    <property type="entry name" value="Glutathione-S-Trfase_C-like"/>
</dbReference>
<dbReference type="VEuPathDB" id="FungiDB:MELLADRAFT_88550"/>
<feature type="domain" description="GST C-terminal" evidence="1">
    <location>
        <begin position="108"/>
        <end position="256"/>
    </location>
</feature>
<gene>
    <name evidence="2" type="ORF">MELLADRAFT_88550</name>
</gene>
<dbReference type="AlphaFoldDB" id="F4RS59"/>
<dbReference type="RefSeq" id="XP_007411925.1">
    <property type="nucleotide sequence ID" value="XM_007411863.1"/>
</dbReference>
<evidence type="ECO:0000313" key="3">
    <source>
        <dbReference type="Proteomes" id="UP000001072"/>
    </source>
</evidence>
<dbReference type="SUPFAM" id="SSF52833">
    <property type="entry name" value="Thioredoxin-like"/>
    <property type="match status" value="1"/>
</dbReference>